<keyword evidence="2" id="KW-1185">Reference proteome</keyword>
<sequence>MPAARHTRRFTSSPLPLARSHMPSPPAVEKAPSWLSQGAGTSNAQADHTLYFRRQRYAAFRRGHHSMRQSQWCAGDCRSRSSSYVLHHHEARRQNGARTCARFASQLLAGQHSCRPVPPSCHTHQHAMTSSAPSSLFLEPTVQACSVCQSQAHFLLARRSLGTPAATTTPHGQMAENSTLDSLTGESQNFMPLGGRCIADCGWPRNSLLQGYVIAPIVRPVTSRLPSRHLLHVPRPRCQELATTERHVPAQPPETTPRHLVSSGLTPSTYLDFLSYACLSFKPFLSLGSSLVYKIISRIQGVALLFPSWYVPERI</sequence>
<dbReference type="EMBL" id="JAGFNK010000047">
    <property type="protein sequence ID" value="KAI9510205.1"/>
    <property type="molecule type" value="Genomic_DNA"/>
</dbReference>
<evidence type="ECO:0000313" key="2">
    <source>
        <dbReference type="Proteomes" id="UP001207468"/>
    </source>
</evidence>
<proteinExistence type="predicted"/>
<protein>
    <submittedName>
        <fullName evidence="1">Uncharacterized protein</fullName>
    </submittedName>
</protein>
<accession>A0ACC0UF44</accession>
<evidence type="ECO:0000313" key="1">
    <source>
        <dbReference type="EMBL" id="KAI9510205.1"/>
    </source>
</evidence>
<reference evidence="1" key="1">
    <citation type="submission" date="2021-03" db="EMBL/GenBank/DDBJ databases">
        <title>Evolutionary priming and transition to the ectomycorrhizal habit in an iconic lineage of mushroom-forming fungi: is preadaptation a requirement?</title>
        <authorList>
            <consortium name="DOE Joint Genome Institute"/>
            <person name="Looney B.P."/>
            <person name="Miyauchi S."/>
            <person name="Morin E."/>
            <person name="Drula E."/>
            <person name="Courty P.E."/>
            <person name="Chicoki N."/>
            <person name="Fauchery L."/>
            <person name="Kohler A."/>
            <person name="Kuo A."/>
            <person name="LaButti K."/>
            <person name="Pangilinan J."/>
            <person name="Lipzen A."/>
            <person name="Riley R."/>
            <person name="Andreopoulos W."/>
            <person name="He G."/>
            <person name="Johnson J."/>
            <person name="Barry K.W."/>
            <person name="Grigoriev I.V."/>
            <person name="Nagy L."/>
            <person name="Hibbett D."/>
            <person name="Henrissat B."/>
            <person name="Matheny P.B."/>
            <person name="Labbe J."/>
            <person name="Martin A.F."/>
        </authorList>
    </citation>
    <scope>NUCLEOTIDE SEQUENCE</scope>
    <source>
        <strain evidence="1">BPL698</strain>
    </source>
</reference>
<dbReference type="Proteomes" id="UP001207468">
    <property type="component" value="Unassembled WGS sequence"/>
</dbReference>
<gene>
    <name evidence="1" type="ORF">F5148DRAFT_623497</name>
</gene>
<organism evidence="1 2">
    <name type="scientific">Russula earlei</name>
    <dbReference type="NCBI Taxonomy" id="71964"/>
    <lineage>
        <taxon>Eukaryota</taxon>
        <taxon>Fungi</taxon>
        <taxon>Dikarya</taxon>
        <taxon>Basidiomycota</taxon>
        <taxon>Agaricomycotina</taxon>
        <taxon>Agaricomycetes</taxon>
        <taxon>Russulales</taxon>
        <taxon>Russulaceae</taxon>
        <taxon>Russula</taxon>
    </lineage>
</organism>
<comment type="caution">
    <text evidence="1">The sequence shown here is derived from an EMBL/GenBank/DDBJ whole genome shotgun (WGS) entry which is preliminary data.</text>
</comment>
<name>A0ACC0UF44_9AGAM</name>